<name>K0S7T7_THAOC</name>
<reference evidence="1 2" key="1">
    <citation type="journal article" date="2012" name="Genome Biol.">
        <title>Genome and low-iron response of an oceanic diatom adapted to chronic iron limitation.</title>
        <authorList>
            <person name="Lommer M."/>
            <person name="Specht M."/>
            <person name="Roy A.S."/>
            <person name="Kraemer L."/>
            <person name="Andreson R."/>
            <person name="Gutowska M.A."/>
            <person name="Wolf J."/>
            <person name="Bergner S.V."/>
            <person name="Schilhabel M.B."/>
            <person name="Klostermeier U.C."/>
            <person name="Beiko R.G."/>
            <person name="Rosenstiel P."/>
            <person name="Hippler M."/>
            <person name="Laroche J."/>
        </authorList>
    </citation>
    <scope>NUCLEOTIDE SEQUENCE [LARGE SCALE GENOMIC DNA]</scope>
    <source>
        <strain evidence="1 2">CCMP1005</strain>
    </source>
</reference>
<gene>
    <name evidence="1" type="ORF">THAOC_23036</name>
</gene>
<feature type="non-terminal residue" evidence="1">
    <location>
        <position position="1"/>
    </location>
</feature>
<comment type="caution">
    <text evidence="1">The sequence shown here is derived from an EMBL/GenBank/DDBJ whole genome shotgun (WGS) entry which is preliminary data.</text>
</comment>
<proteinExistence type="predicted"/>
<dbReference type="AlphaFoldDB" id="K0S7T7"/>
<dbReference type="Proteomes" id="UP000266841">
    <property type="component" value="Unassembled WGS sequence"/>
</dbReference>
<sequence length="138" mass="15029">PGATAFPNSTLLLKFPARVHRLGNEVGGGPGAGMTCDVPKIVLMLPKRHAARAVTWERSGGAGLALGSRATFVFDVIFRVDDTLRRPVARIDSATRTTPRAEETHCLASLVGRQNWERSAGQRAYLLQSRGFKIYGKR</sequence>
<evidence type="ECO:0000313" key="1">
    <source>
        <dbReference type="EMBL" id="EJK56971.1"/>
    </source>
</evidence>
<accession>K0S7T7</accession>
<keyword evidence="2" id="KW-1185">Reference proteome</keyword>
<dbReference type="EMBL" id="AGNL01029983">
    <property type="protein sequence ID" value="EJK56971.1"/>
    <property type="molecule type" value="Genomic_DNA"/>
</dbReference>
<evidence type="ECO:0000313" key="2">
    <source>
        <dbReference type="Proteomes" id="UP000266841"/>
    </source>
</evidence>
<organism evidence="1 2">
    <name type="scientific">Thalassiosira oceanica</name>
    <name type="common">Marine diatom</name>
    <dbReference type="NCBI Taxonomy" id="159749"/>
    <lineage>
        <taxon>Eukaryota</taxon>
        <taxon>Sar</taxon>
        <taxon>Stramenopiles</taxon>
        <taxon>Ochrophyta</taxon>
        <taxon>Bacillariophyta</taxon>
        <taxon>Coscinodiscophyceae</taxon>
        <taxon>Thalassiosirophycidae</taxon>
        <taxon>Thalassiosirales</taxon>
        <taxon>Thalassiosiraceae</taxon>
        <taxon>Thalassiosira</taxon>
    </lineage>
</organism>
<protein>
    <submittedName>
        <fullName evidence="1">Uncharacterized protein</fullName>
    </submittedName>
</protein>